<dbReference type="EC" id="3.1.3.15" evidence="3 8"/>
<evidence type="ECO:0000256" key="7">
    <source>
        <dbReference type="ARBA" id="ARBA00049158"/>
    </source>
</evidence>
<reference evidence="11" key="1">
    <citation type="submission" date="2017-04" db="EMBL/GenBank/DDBJ databases">
        <authorList>
            <person name="Varghese N."/>
            <person name="Submissions S."/>
        </authorList>
    </citation>
    <scope>NUCLEOTIDE SEQUENCE [LARGE SCALE GENOMIC DNA]</scope>
    <source>
        <strain evidence="11">DSM 20463</strain>
    </source>
</reference>
<proteinExistence type="inferred from homology"/>
<dbReference type="Pfam" id="PF02811">
    <property type="entry name" value="PHP"/>
    <property type="match status" value="1"/>
</dbReference>
<dbReference type="Proteomes" id="UP000192368">
    <property type="component" value="Unassembled WGS sequence"/>
</dbReference>
<dbReference type="GO" id="GO:0000105">
    <property type="term" value="P:L-histidine biosynthetic process"/>
    <property type="evidence" value="ECO:0007669"/>
    <property type="project" value="UniProtKB-UniRule"/>
</dbReference>
<name>A0A1W1VKZ9_PEPAS</name>
<evidence type="ECO:0000256" key="8">
    <source>
        <dbReference type="RuleBase" id="RU366003"/>
    </source>
</evidence>
<keyword evidence="5 8" id="KW-0378">Hydrolase</keyword>
<evidence type="ECO:0000256" key="5">
    <source>
        <dbReference type="ARBA" id="ARBA00022801"/>
    </source>
</evidence>
<dbReference type="GO" id="GO:0004401">
    <property type="term" value="F:histidinol-phosphatase activity"/>
    <property type="evidence" value="ECO:0007669"/>
    <property type="project" value="UniProtKB-UniRule"/>
</dbReference>
<accession>A0A1W1VKZ9</accession>
<evidence type="ECO:0000313" key="10">
    <source>
        <dbReference type="EMBL" id="SMB93731.1"/>
    </source>
</evidence>
<dbReference type="SUPFAM" id="SSF89550">
    <property type="entry name" value="PHP domain-like"/>
    <property type="match status" value="1"/>
</dbReference>
<dbReference type="InterPro" id="IPR004013">
    <property type="entry name" value="PHP_dom"/>
</dbReference>
<sequence length="254" mass="29514">MQTYNYHTHTYRCGHGIGTEEEYVISAIENKFKVLGFSEHLPFADWVDPFERPSMSEKNDYEGIVIDLKTKYPEIKILLGYETEYFKDMDSYIRDTSQRVDYLILGQHALNRSDLYLHASATDYEVRKMAELVCCGLSTGYFKYLAHPDYFMMARSTYSKECDVGAREVALAAKENDVHVELNLKGFLLTKGFIDGEESNFYPYQKIFRSISEIGPKFAIGYDAHNPKFLSNRSGEEKLRADYSYLKIEEEEFI</sequence>
<dbReference type="InterPro" id="IPR010140">
    <property type="entry name" value="Histidinol_P_phosphatase_HisJ"/>
</dbReference>
<gene>
    <name evidence="10" type="ORF">SAMN00017477_2127</name>
</gene>
<dbReference type="GO" id="GO:0005737">
    <property type="term" value="C:cytoplasm"/>
    <property type="evidence" value="ECO:0007669"/>
    <property type="project" value="TreeGrafter"/>
</dbReference>
<dbReference type="UniPathway" id="UPA00031">
    <property type="reaction ID" value="UER00013"/>
</dbReference>
<keyword evidence="11" id="KW-1185">Reference proteome</keyword>
<evidence type="ECO:0000256" key="3">
    <source>
        <dbReference type="ARBA" id="ARBA00013085"/>
    </source>
</evidence>
<feature type="domain" description="PHP" evidence="9">
    <location>
        <begin position="6"/>
        <end position="183"/>
    </location>
</feature>
<comment type="similarity">
    <text evidence="2 8">Belongs to the PHP hydrolase family. HisK subfamily.</text>
</comment>
<evidence type="ECO:0000256" key="1">
    <source>
        <dbReference type="ARBA" id="ARBA00004970"/>
    </source>
</evidence>
<dbReference type="Gene3D" id="3.20.20.140">
    <property type="entry name" value="Metal-dependent hydrolases"/>
    <property type="match status" value="1"/>
</dbReference>
<evidence type="ECO:0000259" key="9">
    <source>
        <dbReference type="Pfam" id="PF02811"/>
    </source>
</evidence>
<comment type="catalytic activity">
    <reaction evidence="7 8">
        <text>L-histidinol phosphate + H2O = L-histidinol + phosphate</text>
        <dbReference type="Rhea" id="RHEA:14465"/>
        <dbReference type="ChEBI" id="CHEBI:15377"/>
        <dbReference type="ChEBI" id="CHEBI:43474"/>
        <dbReference type="ChEBI" id="CHEBI:57699"/>
        <dbReference type="ChEBI" id="CHEBI:57980"/>
        <dbReference type="EC" id="3.1.3.15"/>
    </reaction>
</comment>
<dbReference type="EMBL" id="FWWR01000017">
    <property type="protein sequence ID" value="SMB93731.1"/>
    <property type="molecule type" value="Genomic_DNA"/>
</dbReference>
<dbReference type="PANTHER" id="PTHR21039">
    <property type="entry name" value="HISTIDINOL PHOSPHATASE-RELATED"/>
    <property type="match status" value="1"/>
</dbReference>
<organism evidence="10 11">
    <name type="scientific">Peptoniphilus asaccharolyticus DSM 20463</name>
    <dbReference type="NCBI Taxonomy" id="573058"/>
    <lineage>
        <taxon>Bacteria</taxon>
        <taxon>Bacillati</taxon>
        <taxon>Bacillota</taxon>
        <taxon>Tissierellia</taxon>
        <taxon>Tissierellales</taxon>
        <taxon>Peptoniphilaceae</taxon>
        <taxon>Peptoniphilus</taxon>
    </lineage>
</organism>
<keyword evidence="4 8" id="KW-0028">Amino-acid biosynthesis</keyword>
<dbReference type="PANTHER" id="PTHR21039:SF0">
    <property type="entry name" value="HISTIDINOL-PHOSPHATASE"/>
    <property type="match status" value="1"/>
</dbReference>
<dbReference type="AlphaFoldDB" id="A0A1W1VKZ9"/>
<keyword evidence="6 8" id="KW-0368">Histidine biosynthesis</keyword>
<evidence type="ECO:0000256" key="4">
    <source>
        <dbReference type="ARBA" id="ARBA00022605"/>
    </source>
</evidence>
<comment type="pathway">
    <text evidence="1 8">Amino-acid biosynthesis; L-histidine biosynthesis; L-histidine from 5-phospho-alpha-D-ribose 1-diphosphate: step 8/9.</text>
</comment>
<protein>
    <recommendedName>
        <fullName evidence="3 8">Histidinol-phosphatase</fullName>
        <shortName evidence="8">HolPase</shortName>
        <ecNumber evidence="3 8">3.1.3.15</ecNumber>
    </recommendedName>
</protein>
<evidence type="ECO:0000256" key="6">
    <source>
        <dbReference type="ARBA" id="ARBA00023102"/>
    </source>
</evidence>
<dbReference type="STRING" id="573058.SAMN00017477_2127"/>
<evidence type="ECO:0000313" key="11">
    <source>
        <dbReference type="Proteomes" id="UP000192368"/>
    </source>
</evidence>
<evidence type="ECO:0000256" key="2">
    <source>
        <dbReference type="ARBA" id="ARBA00009152"/>
    </source>
</evidence>
<dbReference type="InterPro" id="IPR016195">
    <property type="entry name" value="Pol/histidinol_Pase-like"/>
</dbReference>